<dbReference type="AlphaFoldDB" id="A0A381PW81"/>
<name>A0A381PW81_9ZZZZ</name>
<feature type="non-terminal residue" evidence="2">
    <location>
        <position position="1"/>
    </location>
</feature>
<feature type="domain" description="N,N-dimethylformamidase beta subunit-like C-terminal" evidence="1">
    <location>
        <begin position="31"/>
        <end position="454"/>
    </location>
</feature>
<dbReference type="Pfam" id="PF20254">
    <property type="entry name" value="DMFA2_C"/>
    <property type="match status" value="1"/>
</dbReference>
<gene>
    <name evidence="2" type="ORF">METZ01_LOCUS24129</name>
</gene>
<proteinExistence type="predicted"/>
<dbReference type="EMBL" id="UINC01001116">
    <property type="protein sequence ID" value="SUZ71275.1"/>
    <property type="molecule type" value="Genomic_DNA"/>
</dbReference>
<dbReference type="InterPro" id="IPR046540">
    <property type="entry name" value="DMFA2_C"/>
</dbReference>
<organism evidence="2">
    <name type="scientific">marine metagenome</name>
    <dbReference type="NCBI Taxonomy" id="408172"/>
    <lineage>
        <taxon>unclassified sequences</taxon>
        <taxon>metagenomes</taxon>
        <taxon>ecological metagenomes</taxon>
    </lineage>
</organism>
<sequence>VLPGEAVSLAVSADHSFCDVQVVRIGSEEVSVGTWEEVSVIEQAVPVDAAKDGCGWQESLNIEVAESWTSGFYLVRLTCSDGENAEAFFVVRASEPRDTLLVLSTSTWAAYNDWGGPSYYTGGNHSSLRRPLPKGFLEKPDPHRYRVARIDELSDDERRDHFSEFSIWSCAAGFANWELLFVRWAERQGIQLDYATSLDLHSDPHLLSPYSSYLSVGHDEYWSAEMRNHLEDWIDRGGFAAFFSGNTAFWQVRFEDPDHTMVGFKQKFIDDPVVGTAEEQLVTTMWSDPLTKRPESLMTGVSFTRGGYAHCRNAPTGSGGYTVWQPNHWAFEEVDLLAGDIIGASPVVVGYECDGCELVLENGIPVAAESPATPLDFEVLATAPARLWTTEDLPPQLHSSYVGELNWVAERLGGGDTKENRDRFALGYAVIGSFRRNKGTVFTVGCTDWAYGLEDPAIDQITLNVMNHIPA</sequence>
<evidence type="ECO:0000259" key="1">
    <source>
        <dbReference type="Pfam" id="PF20254"/>
    </source>
</evidence>
<evidence type="ECO:0000313" key="2">
    <source>
        <dbReference type="EMBL" id="SUZ71275.1"/>
    </source>
</evidence>
<reference evidence="2" key="1">
    <citation type="submission" date="2018-05" db="EMBL/GenBank/DDBJ databases">
        <authorList>
            <person name="Lanie J.A."/>
            <person name="Ng W.-L."/>
            <person name="Kazmierczak K.M."/>
            <person name="Andrzejewski T.M."/>
            <person name="Davidsen T.M."/>
            <person name="Wayne K.J."/>
            <person name="Tettelin H."/>
            <person name="Glass J.I."/>
            <person name="Rusch D."/>
            <person name="Podicherti R."/>
            <person name="Tsui H.-C.T."/>
            <person name="Winkler M.E."/>
        </authorList>
    </citation>
    <scope>NUCLEOTIDE SEQUENCE</scope>
</reference>
<accession>A0A381PW81</accession>
<protein>
    <recommendedName>
        <fullName evidence="1">N,N-dimethylformamidase beta subunit-like C-terminal domain-containing protein</fullName>
    </recommendedName>
</protein>